<dbReference type="HOGENOM" id="CLU_647517_0_0_1"/>
<evidence type="ECO:0000313" key="2">
    <source>
        <dbReference type="Proteomes" id="UP000054097"/>
    </source>
</evidence>
<dbReference type="EMBL" id="KN824488">
    <property type="protein sequence ID" value="KIM20024.1"/>
    <property type="molecule type" value="Genomic_DNA"/>
</dbReference>
<proteinExistence type="predicted"/>
<name>A0A0C3AIZ0_SERVB</name>
<reference evidence="1 2" key="1">
    <citation type="submission" date="2014-04" db="EMBL/GenBank/DDBJ databases">
        <authorList>
            <consortium name="DOE Joint Genome Institute"/>
            <person name="Kuo A."/>
            <person name="Zuccaro A."/>
            <person name="Kohler A."/>
            <person name="Nagy L.G."/>
            <person name="Floudas D."/>
            <person name="Copeland A."/>
            <person name="Barry K.W."/>
            <person name="Cichocki N."/>
            <person name="Veneault-Fourrey C."/>
            <person name="LaButti K."/>
            <person name="Lindquist E.A."/>
            <person name="Lipzen A."/>
            <person name="Lundell T."/>
            <person name="Morin E."/>
            <person name="Murat C."/>
            <person name="Sun H."/>
            <person name="Tunlid A."/>
            <person name="Henrissat B."/>
            <person name="Grigoriev I.V."/>
            <person name="Hibbett D.S."/>
            <person name="Martin F."/>
            <person name="Nordberg H.P."/>
            <person name="Cantor M.N."/>
            <person name="Hua S.X."/>
        </authorList>
    </citation>
    <scope>NUCLEOTIDE SEQUENCE [LARGE SCALE GENOMIC DNA]</scope>
    <source>
        <strain evidence="1 2">MAFF 305830</strain>
    </source>
</reference>
<sequence length="410" mass="47329">MSHGLIYFVESGNPRAVLKTPVEVWQEIIEHVLYYPIAFLTDPYYPGCNFHTAFNEWTDRRRLRKLEVQRGTLRLVSPSWRDLIDSRSWKYFEPYLCGNTIQQSTWAQSARRLDLDNVCIAIENIIEDSSSRCDECGYKKIHVPAISDVTNFNPHPFRATILSMPFYEGKLCSKIQYSHLDIYFPNVYSLFAWYRDSFEMPPLNLLASLTFLSICVDIGGVPTQDEIIPPFFALKTFHLEILDDERIEFLEQWEIPLLAHLQISIPSSAPTIAYLFTLLARIGKNLVRLCLRIYEEYVDLPGDFWEVMPVLEYFGTTVLKGDSSFPIPPVGHSLRTFAVVEEGNYTDEAREITSRLVGLWKTLDTIEIYLAEKGILSSVTQNWNLGIHESSWWLTIAYPSEAKEVSKPLE</sequence>
<gene>
    <name evidence="1" type="ORF">M408DRAFT_310608</name>
</gene>
<protein>
    <recommendedName>
        <fullName evidence="3">F-box domain-containing protein</fullName>
    </recommendedName>
</protein>
<organism evidence="1 2">
    <name type="scientific">Serendipita vermifera MAFF 305830</name>
    <dbReference type="NCBI Taxonomy" id="933852"/>
    <lineage>
        <taxon>Eukaryota</taxon>
        <taxon>Fungi</taxon>
        <taxon>Dikarya</taxon>
        <taxon>Basidiomycota</taxon>
        <taxon>Agaricomycotina</taxon>
        <taxon>Agaricomycetes</taxon>
        <taxon>Sebacinales</taxon>
        <taxon>Serendipitaceae</taxon>
        <taxon>Serendipita</taxon>
    </lineage>
</organism>
<accession>A0A0C3AIZ0</accession>
<evidence type="ECO:0008006" key="3">
    <source>
        <dbReference type="Google" id="ProtNLM"/>
    </source>
</evidence>
<evidence type="ECO:0000313" key="1">
    <source>
        <dbReference type="EMBL" id="KIM20024.1"/>
    </source>
</evidence>
<dbReference type="AlphaFoldDB" id="A0A0C3AIZ0"/>
<dbReference type="Proteomes" id="UP000054097">
    <property type="component" value="Unassembled WGS sequence"/>
</dbReference>
<reference evidence="2" key="2">
    <citation type="submission" date="2015-01" db="EMBL/GenBank/DDBJ databases">
        <title>Evolutionary Origins and Diversification of the Mycorrhizal Mutualists.</title>
        <authorList>
            <consortium name="DOE Joint Genome Institute"/>
            <consortium name="Mycorrhizal Genomics Consortium"/>
            <person name="Kohler A."/>
            <person name="Kuo A."/>
            <person name="Nagy L.G."/>
            <person name="Floudas D."/>
            <person name="Copeland A."/>
            <person name="Barry K.W."/>
            <person name="Cichocki N."/>
            <person name="Veneault-Fourrey C."/>
            <person name="LaButti K."/>
            <person name="Lindquist E.A."/>
            <person name="Lipzen A."/>
            <person name="Lundell T."/>
            <person name="Morin E."/>
            <person name="Murat C."/>
            <person name="Riley R."/>
            <person name="Ohm R."/>
            <person name="Sun H."/>
            <person name="Tunlid A."/>
            <person name="Henrissat B."/>
            <person name="Grigoriev I.V."/>
            <person name="Hibbett D.S."/>
            <person name="Martin F."/>
        </authorList>
    </citation>
    <scope>NUCLEOTIDE SEQUENCE [LARGE SCALE GENOMIC DNA]</scope>
    <source>
        <strain evidence="2">MAFF 305830</strain>
    </source>
</reference>
<keyword evidence="2" id="KW-1185">Reference proteome</keyword>